<dbReference type="Proteomes" id="UP001153331">
    <property type="component" value="Unassembled WGS sequence"/>
</dbReference>
<reference evidence="1" key="1">
    <citation type="submission" date="2022-11" db="EMBL/GenBank/DDBJ databases">
        <title>Genome Sequence of Boeremia exigua.</title>
        <authorList>
            <person name="Buettner E."/>
        </authorList>
    </citation>
    <scope>NUCLEOTIDE SEQUENCE</scope>
    <source>
        <strain evidence="1">CU02</strain>
    </source>
</reference>
<gene>
    <name evidence="1" type="ORF">OPT61_g4831</name>
</gene>
<comment type="caution">
    <text evidence="1">The sequence shown here is derived from an EMBL/GenBank/DDBJ whole genome shotgun (WGS) entry which is preliminary data.</text>
</comment>
<sequence>MAITVQLCFLLLFLTSTSIQQFTNVNGQLYVSGTLVATAPASQPTLGYNCNKLPAICNNVAQLHQLGVPIDLHFDKNNNRKKARRNAACPSRWKFGAANACPKANQPDTVGQGASLGQGSFPARPYGRTQGMTQGMPGWNRIADAAGQFSGMMWQGPAMNGLPRRECSRLTTTTRSSVHKCLRFSEGGVNAQTYCAPQNAKCARVGGIRVDSEQDFQGRAHGILRRSTPDSIFRFRFVTGVYAGRNDPATEVSWIANGAVSYTPVQKRDELNYDNVTVEIMEYHPPVLGEPYRITHSIHLNGTESVKYSPLTHEELKLYRRQLAEETLRRRQEDIPTESEPSTHQQFEVLPQAPPLPIIDIAREFMAEQQNIDNITYLASVLESSDATNIPDELSNNSTSLLKRGHVKAEVVDSMKMSPIRRSPLEKRQQKRQCDSSTPCPDGSCCRRDGRCGYGEENCNSSVCISNCDATALCGRDSKGGTVKCPLNVCCSYYGYCGVEQDYCNGGGPTSPCQTGFGSCQTIAPPSCGGNSAAGRSIGYYQLANVRERQCNRIRPKDINTKGLTHLYAAFATINPSTFEVAAADPDDIKLYKEFTALKSSTLKTWIAIGGWNFNDPGPTRTTFSDLSKTAARRSRFIASLKSFLTTHGFQGVDLDWEYPGAPDRGGVPEDTDNYVLLLKEMRASFGTQFGISIATPASYWYLRWFKPKEMQQYVDWFGVMTYDLHGPWDEKVVQIGKVVIGHTNVPEISNWTQPLWYDGVDPAKVNLGLAYYARGYTVSDPNCNGVGCNWSGTSRPAPCTNFGGVMSLQEIEDTIIPQVGVKPTLLEKDMMMELKWGNQWIGYDNLDTIAMKKTWASQHCFGGTMIWSVDFYSGSGSGNTPDGGGSTDPSNPSTGNPGDGSGQVYIDPSIYDSKNPNPQVNCEPPCTLVLPPRILSTPTTITFPPYTTSLDVAWSASTGWTSIVQTTVLTIPPVTTTAIEVWAYTVTDTRTVSGIYSSFRITPSIRPPPFTIVNDPDPLDQSTSHPAVTRTITPPPWPYTYTPPPPKPTNDDDDDDDDEIAAWFPIPTWKPGKPGPLCKAPSICGKPCLLFCNKPCLLNCIDPPNDFPDPKNPNMGAAPVSPVSPGSQWARPNPHSNPQSTPGNSKTSQYIDKITSENDRLRRELRAEKLAREDEATRISAAKSKAEDSRAELQHLQLLTETHTRTIERKDRKLEEMKAQLDTEIHRRKVAEERAEEALKMLGDTRSETQRQLANAYEMKHMAETQLETARDGFKRMTEGYDKKIKHISESMNELRKQRLEDADRVKRQAVVSDQLHHELSRNTRTEGALTNMMEEYKKTHRTEMDHLIQEAAKLKMALPAREREADRLVQSLEETRDKMHGSKDTDRSGLPTRRCARRQKRTKLQQAKEYGADSWPRHEDFRTEANSKCPTSVWTHDMTVMTHFALEAGFGAAPCLAFPALSAVRGALGTYGVIGVEWHFVYVNELGILRPRHSLTLPSTVIDPSPLLGTRQAVEPLGRRRAAMRSPRSHIVAGDTWSRGIAASGVSRPFLMSSPSFSWPWTVIQLLSYASAHGTDYIQLQNVNIKQCSARAEMHKTFPSITNTRRWIQSQTKPECKESAPQWKASEWVSEKSDWHYSACLPKETRQAGQRRPGTCHSQFHYRARPDQETYRHGGDAFDFVYARDSEPVDGRAQAHGSRADDTLYVPQPPSNNTAICPIANLLLRPAANPLVAPDPEAQYRGLRSHFLMYLRHAKEEDCCVSSGTLTASGPTDSDGACRQKRVSYRRTDAAARRTIADRSKPHLDLLTVD</sequence>
<protein>
    <submittedName>
        <fullName evidence="1">Uncharacterized protein</fullName>
    </submittedName>
</protein>
<evidence type="ECO:0000313" key="1">
    <source>
        <dbReference type="EMBL" id="KAJ8112924.1"/>
    </source>
</evidence>
<organism evidence="1 2">
    <name type="scientific">Boeremia exigua</name>
    <dbReference type="NCBI Taxonomy" id="749465"/>
    <lineage>
        <taxon>Eukaryota</taxon>
        <taxon>Fungi</taxon>
        <taxon>Dikarya</taxon>
        <taxon>Ascomycota</taxon>
        <taxon>Pezizomycotina</taxon>
        <taxon>Dothideomycetes</taxon>
        <taxon>Pleosporomycetidae</taxon>
        <taxon>Pleosporales</taxon>
        <taxon>Pleosporineae</taxon>
        <taxon>Didymellaceae</taxon>
        <taxon>Boeremia</taxon>
    </lineage>
</organism>
<proteinExistence type="predicted"/>
<evidence type="ECO:0000313" key="2">
    <source>
        <dbReference type="Proteomes" id="UP001153331"/>
    </source>
</evidence>
<name>A0ACC2ICL0_9PLEO</name>
<dbReference type="EMBL" id="JAPHNI010000288">
    <property type="protein sequence ID" value="KAJ8112924.1"/>
    <property type="molecule type" value="Genomic_DNA"/>
</dbReference>
<accession>A0ACC2ICL0</accession>
<keyword evidence="2" id="KW-1185">Reference proteome</keyword>